<reference evidence="2 3" key="1">
    <citation type="submission" date="2012-11" db="EMBL/GenBank/DDBJ databases">
        <title>Genome assembly of Thiorhodococcus sp. AK35.</title>
        <authorList>
            <person name="Nupur N."/>
            <person name="Khatri I."/>
            <person name="Subramanian S."/>
            <person name="Pinnaka A."/>
        </authorList>
    </citation>
    <scope>NUCLEOTIDE SEQUENCE [LARGE SCALE GENOMIC DNA]</scope>
    <source>
        <strain evidence="2 3">AK35</strain>
    </source>
</reference>
<dbReference type="GO" id="GO:0006032">
    <property type="term" value="P:chitin catabolic process"/>
    <property type="evidence" value="ECO:0007669"/>
    <property type="project" value="InterPro"/>
</dbReference>
<keyword evidence="3" id="KW-1185">Reference proteome</keyword>
<organism evidence="2 3">
    <name type="scientific">Imhoffiella purpurea</name>
    <dbReference type="NCBI Taxonomy" id="1249627"/>
    <lineage>
        <taxon>Bacteria</taxon>
        <taxon>Pseudomonadati</taxon>
        <taxon>Pseudomonadota</taxon>
        <taxon>Gammaproteobacteria</taxon>
        <taxon>Chromatiales</taxon>
        <taxon>Chromatiaceae</taxon>
        <taxon>Imhoffiella</taxon>
    </lineage>
</organism>
<dbReference type="Pfam" id="PF00182">
    <property type="entry name" value="Glyco_hydro_19"/>
    <property type="match status" value="1"/>
</dbReference>
<proteinExistence type="predicted"/>
<dbReference type="GO" id="GO:0016998">
    <property type="term" value="P:cell wall macromolecule catabolic process"/>
    <property type="evidence" value="ECO:0007669"/>
    <property type="project" value="InterPro"/>
</dbReference>
<dbReference type="PATRIC" id="fig|1249627.3.peg.2687"/>
<dbReference type="InterPro" id="IPR023346">
    <property type="entry name" value="Lysozyme-like_dom_sf"/>
</dbReference>
<evidence type="ECO:0000259" key="1">
    <source>
        <dbReference type="Pfam" id="PF00182"/>
    </source>
</evidence>
<dbReference type="OrthoDB" id="9798982at2"/>
<comment type="caution">
    <text evidence="2">The sequence shown here is derived from an EMBL/GenBank/DDBJ whole genome shotgun (WGS) entry which is preliminary data.</text>
</comment>
<dbReference type="SUPFAM" id="SSF47090">
    <property type="entry name" value="PGBD-like"/>
    <property type="match status" value="1"/>
</dbReference>
<name>W9VEV6_9GAMM</name>
<dbReference type="eggNOG" id="COG3179">
    <property type="taxonomic scope" value="Bacteria"/>
</dbReference>
<dbReference type="InterPro" id="IPR036365">
    <property type="entry name" value="PGBD-like_sf"/>
</dbReference>
<sequence>MKLKELLSVSGPVPLSDLTEAQLMELQTGLALLGYPVGDIDGLIGPRTRNAWAEYKTDVFPGNPELIGLESIGMLADQLAKLAETGTHDFTSKPGTIEAIKWECKTQGIGLDTQVAYVLATTQWETAQTFEPVRESFWRSEEWRRTHFHYYPYYGRGFVQLTWKTNYEKYSRILGLDLVADPDIAMRPNIALFVLVHGFKTGTFTGRKISDYIDRDRTDFINARRCINVTDKAETIANIAKKYLSRL</sequence>
<dbReference type="SUPFAM" id="SSF53955">
    <property type="entry name" value="Lysozyme-like"/>
    <property type="match status" value="1"/>
</dbReference>
<dbReference type="AlphaFoldDB" id="W9VEV6"/>
<dbReference type="RefSeq" id="WP_043754717.1">
    <property type="nucleotide sequence ID" value="NZ_AONC01000039.1"/>
</dbReference>
<evidence type="ECO:0000313" key="3">
    <source>
        <dbReference type="Proteomes" id="UP000019460"/>
    </source>
</evidence>
<accession>W9VEV6</accession>
<dbReference type="Proteomes" id="UP000019460">
    <property type="component" value="Unassembled WGS sequence"/>
</dbReference>
<dbReference type="InterPro" id="IPR000726">
    <property type="entry name" value="Glyco_hydro_19_cat"/>
</dbReference>
<evidence type="ECO:0000313" key="2">
    <source>
        <dbReference type="EMBL" id="EXJ14577.1"/>
    </source>
</evidence>
<dbReference type="Gene3D" id="1.10.530.10">
    <property type="match status" value="1"/>
</dbReference>
<dbReference type="EMBL" id="AONC01000039">
    <property type="protein sequence ID" value="EXJ14577.1"/>
    <property type="molecule type" value="Genomic_DNA"/>
</dbReference>
<dbReference type="GO" id="GO:0004568">
    <property type="term" value="F:chitinase activity"/>
    <property type="evidence" value="ECO:0007669"/>
    <property type="project" value="InterPro"/>
</dbReference>
<protein>
    <recommendedName>
        <fullName evidence="1">Glycoside hydrolase family 19 catalytic domain-containing protein</fullName>
    </recommendedName>
</protein>
<gene>
    <name evidence="2" type="ORF">D779_2369</name>
</gene>
<feature type="domain" description="Glycoside hydrolase family 19 catalytic" evidence="1">
    <location>
        <begin position="140"/>
        <end position="188"/>
    </location>
</feature>
<dbReference type="STRING" id="1249627.D779_2369"/>